<reference evidence="2" key="1">
    <citation type="submission" date="2021-01" db="EMBL/GenBank/DDBJ databases">
        <authorList>
            <person name="Eckstrom K.M.E."/>
        </authorList>
    </citation>
    <scope>NUCLEOTIDE SEQUENCE</scope>
    <source>
        <strain evidence="2">UVCC 0001</strain>
    </source>
</reference>
<feature type="compositionally biased region" description="Acidic residues" evidence="1">
    <location>
        <begin position="58"/>
        <end position="73"/>
    </location>
</feature>
<accession>A0AAD9MKD0</accession>
<comment type="caution">
    <text evidence="2">The sequence shown here is derived from an EMBL/GenBank/DDBJ whole genome shotgun (WGS) entry which is preliminary data.</text>
</comment>
<feature type="region of interest" description="Disordered" evidence="1">
    <location>
        <begin position="53"/>
        <end position="87"/>
    </location>
</feature>
<dbReference type="Proteomes" id="UP001255856">
    <property type="component" value="Unassembled WGS sequence"/>
</dbReference>
<protein>
    <submittedName>
        <fullName evidence="2">Uncharacterized protein</fullName>
    </submittedName>
</protein>
<sequence>MEDTSRAADEGVQTTAAVVWLECEPVHDLPPDDAFLTREGFLRYSQLLSVATAKSSEAEEPDAVAQESDDDPGDAGGDADDHAAPRGAAAEALRRVAPSARAAAAMRGALRALQLPSWQALCAALQPSAGVTPILTLADVLNPLSPVHHPAFAERYRALRSGAAGVRPRRAPADPEDADEAAGPTSALSVADHAWYLAHQESASNGALAPADAARFEHLTSLLPLERQLYAAVTLAGLRSHAERYGHCTGRQAAQIEADLALRRRLLVFERLPRFVRCVLEIEADLAGAGSVEPPAFRPRVSPGDSQDMHVPPTISAIPMGTKLPGQLNYLPKVAEEASRRPSKAFRKALAVVEALGPGTGRGADAGAIEDEQGSHDRPCEVVWTGAALRAVLADAGPWEIPLSIESGRAVFGKPLPSRGGSHRRLQARLQRAAVLTAGAVDGSARTARTSRWALGSQHHLTLVSRSALVLKSPEAAQTEDRGPATDPPLPVALAVRTEYAARPDRERVSDGDLANWAVKLLLSGAEELVEVAVHVPTATVLGTRRWRAEEIDALGGAALRARLGRGRAMLRGLLSALVPDQGAGARAALPPGQYIAVGGRVPGKAFVYAAAAPGIVESLQQTEGDWNDILVLPEWRPVDPDVPQIPDTLPPKATRLQAGDRAPGTRKRKLAQPYAWKVLGQGGDFDAVALPSAPSAADYARELEGEL</sequence>
<evidence type="ECO:0000313" key="2">
    <source>
        <dbReference type="EMBL" id="KAK2076143.1"/>
    </source>
</evidence>
<dbReference type="AlphaFoldDB" id="A0AAD9MKD0"/>
<organism evidence="2 3">
    <name type="scientific">Prototheca wickerhamii</name>
    <dbReference type="NCBI Taxonomy" id="3111"/>
    <lineage>
        <taxon>Eukaryota</taxon>
        <taxon>Viridiplantae</taxon>
        <taxon>Chlorophyta</taxon>
        <taxon>core chlorophytes</taxon>
        <taxon>Trebouxiophyceae</taxon>
        <taxon>Chlorellales</taxon>
        <taxon>Chlorellaceae</taxon>
        <taxon>Prototheca</taxon>
    </lineage>
</organism>
<proteinExistence type="predicted"/>
<dbReference type="EMBL" id="JASFZW010000011">
    <property type="protein sequence ID" value="KAK2076143.1"/>
    <property type="molecule type" value="Genomic_DNA"/>
</dbReference>
<evidence type="ECO:0000313" key="3">
    <source>
        <dbReference type="Proteomes" id="UP001255856"/>
    </source>
</evidence>
<name>A0AAD9MKD0_PROWI</name>
<feature type="region of interest" description="Disordered" evidence="1">
    <location>
        <begin position="163"/>
        <end position="183"/>
    </location>
</feature>
<evidence type="ECO:0000256" key="1">
    <source>
        <dbReference type="SAM" id="MobiDB-lite"/>
    </source>
</evidence>
<keyword evidence="3" id="KW-1185">Reference proteome</keyword>
<gene>
    <name evidence="2" type="ORF">QBZ16_001075</name>
</gene>